<dbReference type="GeneID" id="14876285"/>
<protein>
    <submittedName>
        <fullName evidence="2">Uncharacterized protein</fullName>
    </submittedName>
</protein>
<dbReference type="KEGG" id="dfa:DFA_06494"/>
<accession>F4PJ58</accession>
<dbReference type="AlphaFoldDB" id="F4PJ58"/>
<keyword evidence="3" id="KW-1185">Reference proteome</keyword>
<dbReference type="Proteomes" id="UP000007797">
    <property type="component" value="Unassembled WGS sequence"/>
</dbReference>
<dbReference type="EMBL" id="GL883007">
    <property type="protein sequence ID" value="EGG24344.1"/>
    <property type="molecule type" value="Genomic_DNA"/>
</dbReference>
<reference evidence="3" key="1">
    <citation type="journal article" date="2011" name="Genome Res.">
        <title>Phylogeny-wide analysis of social amoeba genomes highlights ancient origins for complex intercellular communication.</title>
        <authorList>
            <person name="Heidel A.J."/>
            <person name="Lawal H.M."/>
            <person name="Felder M."/>
            <person name="Schilde C."/>
            <person name="Helps N.R."/>
            <person name="Tunggal B."/>
            <person name="Rivero F."/>
            <person name="John U."/>
            <person name="Schleicher M."/>
            <person name="Eichinger L."/>
            <person name="Platzer M."/>
            <person name="Noegel A.A."/>
            <person name="Schaap P."/>
            <person name="Gloeckner G."/>
        </authorList>
    </citation>
    <scope>NUCLEOTIDE SEQUENCE [LARGE SCALE GENOMIC DNA]</scope>
    <source>
        <strain evidence="3">SH3</strain>
    </source>
</reference>
<organism evidence="2 3">
    <name type="scientific">Cavenderia fasciculata</name>
    <name type="common">Slime mold</name>
    <name type="synonym">Dictyostelium fasciculatum</name>
    <dbReference type="NCBI Taxonomy" id="261658"/>
    <lineage>
        <taxon>Eukaryota</taxon>
        <taxon>Amoebozoa</taxon>
        <taxon>Evosea</taxon>
        <taxon>Eumycetozoa</taxon>
        <taxon>Dictyostelia</taxon>
        <taxon>Acytosteliales</taxon>
        <taxon>Cavenderiaceae</taxon>
        <taxon>Cavenderia</taxon>
    </lineage>
</organism>
<proteinExistence type="predicted"/>
<dbReference type="RefSeq" id="XP_004362195.1">
    <property type="nucleotide sequence ID" value="XM_004362138.1"/>
</dbReference>
<feature type="compositionally biased region" description="Polar residues" evidence="1">
    <location>
        <begin position="1"/>
        <end position="12"/>
    </location>
</feature>
<evidence type="ECO:0000256" key="1">
    <source>
        <dbReference type="SAM" id="MobiDB-lite"/>
    </source>
</evidence>
<name>F4PJ58_CACFS</name>
<evidence type="ECO:0000313" key="2">
    <source>
        <dbReference type="EMBL" id="EGG24344.1"/>
    </source>
</evidence>
<evidence type="ECO:0000313" key="3">
    <source>
        <dbReference type="Proteomes" id="UP000007797"/>
    </source>
</evidence>
<sequence>MITEPSQRYTSAQKNKEQVSKKKKEQSACFEVEKWVQTTGDGSLSSEEVHQTCAPKEKHDNFVQFKQLSNIALVSKWMILDVLVDAYDKSEFLIRLNPLFNDLGHFKNLKYINLCLSDDNHNMQVVERKTHFEYHTIFKYLSNNSHLNIGYDFIELQKLKQLFTNCSAFNHIESLKVGFVTCTLYKDEEYEVVGCGSCSDLMNLGGAERQDIGRLGSTMHQCEENQFQRMASSFTSI</sequence>
<feature type="region of interest" description="Disordered" evidence="1">
    <location>
        <begin position="1"/>
        <end position="26"/>
    </location>
</feature>
<gene>
    <name evidence="2" type="ORF">DFA_06494</name>
</gene>